<accession>A0A0P1ASW4</accession>
<dbReference type="OrthoDB" id="120126at2759"/>
<dbReference type="AlphaFoldDB" id="A0A0P1ASW4"/>
<organism evidence="1 2">
    <name type="scientific">Plasmopara halstedii</name>
    <name type="common">Downy mildew of sunflower</name>
    <dbReference type="NCBI Taxonomy" id="4781"/>
    <lineage>
        <taxon>Eukaryota</taxon>
        <taxon>Sar</taxon>
        <taxon>Stramenopiles</taxon>
        <taxon>Oomycota</taxon>
        <taxon>Peronosporomycetes</taxon>
        <taxon>Peronosporales</taxon>
        <taxon>Peronosporaceae</taxon>
        <taxon>Plasmopara</taxon>
    </lineage>
</organism>
<dbReference type="OMA" id="EYHSSMS"/>
<dbReference type="GeneID" id="36409461"/>
<reference evidence="2" key="1">
    <citation type="submission" date="2014-09" db="EMBL/GenBank/DDBJ databases">
        <authorList>
            <person name="Sharma Rahul"/>
            <person name="Thines Marco"/>
        </authorList>
    </citation>
    <scope>NUCLEOTIDE SEQUENCE [LARGE SCALE GENOMIC DNA]</scope>
</reference>
<protein>
    <submittedName>
        <fullName evidence="1">Uncharacterized protein</fullName>
    </submittedName>
</protein>
<evidence type="ECO:0000313" key="1">
    <source>
        <dbReference type="EMBL" id="CEG44145.1"/>
    </source>
</evidence>
<sequence length="101" mass="10915">MSCKIVSSTRARSKLAGHGVPISKQETASFTVRTEGILEYHSSMSLENATMPAEYASSSVKTEAKSDAKLQCLGAPDASELTLECVLAHRLRVWTKVTEVT</sequence>
<dbReference type="RefSeq" id="XP_024580514.1">
    <property type="nucleotide sequence ID" value="XM_024730215.1"/>
</dbReference>
<dbReference type="Proteomes" id="UP000054928">
    <property type="component" value="Unassembled WGS sequence"/>
</dbReference>
<dbReference type="EMBL" id="CCYD01000810">
    <property type="protein sequence ID" value="CEG44145.1"/>
    <property type="molecule type" value="Genomic_DNA"/>
</dbReference>
<keyword evidence="2" id="KW-1185">Reference proteome</keyword>
<evidence type="ECO:0000313" key="2">
    <source>
        <dbReference type="Proteomes" id="UP000054928"/>
    </source>
</evidence>
<proteinExistence type="predicted"/>
<name>A0A0P1ASW4_PLAHL</name>